<dbReference type="Proteomes" id="UP000186817">
    <property type="component" value="Unassembled WGS sequence"/>
</dbReference>
<gene>
    <name evidence="1" type="ORF">AK812_SmicGene29673</name>
</gene>
<dbReference type="EMBL" id="LSRX01000788">
    <property type="protein sequence ID" value="OLP88919.1"/>
    <property type="molecule type" value="Genomic_DNA"/>
</dbReference>
<organism evidence="1 2">
    <name type="scientific">Symbiodinium microadriaticum</name>
    <name type="common">Dinoflagellate</name>
    <name type="synonym">Zooxanthella microadriatica</name>
    <dbReference type="NCBI Taxonomy" id="2951"/>
    <lineage>
        <taxon>Eukaryota</taxon>
        <taxon>Sar</taxon>
        <taxon>Alveolata</taxon>
        <taxon>Dinophyceae</taxon>
        <taxon>Suessiales</taxon>
        <taxon>Symbiodiniaceae</taxon>
        <taxon>Symbiodinium</taxon>
    </lineage>
</organism>
<dbReference type="AlphaFoldDB" id="A0A1Q9D164"/>
<evidence type="ECO:0000313" key="2">
    <source>
        <dbReference type="Proteomes" id="UP000186817"/>
    </source>
</evidence>
<evidence type="ECO:0000313" key="1">
    <source>
        <dbReference type="EMBL" id="OLP88919.1"/>
    </source>
</evidence>
<sequence length="281" mass="30798">MALPVVDDDDARGSFHGVVELKVKSAHADGAAHSLLAYLSDEEQKEWTATQVATFLGRSRSEKASLERLRDSLEAIEDRHLPDRAHACKAFGNLLAKLCACTGPLALAFRVLEGGGHEDPNWAHISVGVDSKIATEMLWTQTVYDQFIKDAWANDLADDSKPWVTSAIGSICLAELICFGLDPKHSRALRQLLLPNCLCLLSQLAQHLDTHVEELGKSGDGSERISRRKKFTAVALMERCKIATRMWNGEDRFLAKAMKAVLGDAAANMTHWQAAHNAMAA</sequence>
<reference evidence="1 2" key="1">
    <citation type="submission" date="2016-02" db="EMBL/GenBank/DDBJ databases">
        <title>Genome analysis of coral dinoflagellate symbionts highlights evolutionary adaptations to a symbiotic lifestyle.</title>
        <authorList>
            <person name="Aranda M."/>
            <person name="Li Y."/>
            <person name="Liew Y.J."/>
            <person name="Baumgarten S."/>
            <person name="Simakov O."/>
            <person name="Wilson M."/>
            <person name="Piel J."/>
            <person name="Ashoor H."/>
            <person name="Bougouffa S."/>
            <person name="Bajic V.B."/>
            <person name="Ryu T."/>
            <person name="Ravasi T."/>
            <person name="Bayer T."/>
            <person name="Micklem G."/>
            <person name="Kim H."/>
            <person name="Bhak J."/>
            <person name="Lajeunesse T.C."/>
            <person name="Voolstra C.R."/>
        </authorList>
    </citation>
    <scope>NUCLEOTIDE SEQUENCE [LARGE SCALE GENOMIC DNA]</scope>
    <source>
        <strain evidence="1 2">CCMP2467</strain>
    </source>
</reference>
<proteinExistence type="predicted"/>
<comment type="caution">
    <text evidence="1">The sequence shown here is derived from an EMBL/GenBank/DDBJ whole genome shotgun (WGS) entry which is preliminary data.</text>
</comment>
<accession>A0A1Q9D164</accession>
<protein>
    <submittedName>
        <fullName evidence="1">Uncharacterized protein</fullName>
    </submittedName>
</protein>
<keyword evidence="2" id="KW-1185">Reference proteome</keyword>
<dbReference type="OrthoDB" id="414845at2759"/>
<name>A0A1Q9D164_SYMMI</name>